<gene>
    <name evidence="2" type="ORF">R1sor_021737</name>
</gene>
<keyword evidence="3" id="KW-1185">Reference proteome</keyword>
<dbReference type="InterPro" id="IPR018289">
    <property type="entry name" value="MULE_transposase_dom"/>
</dbReference>
<dbReference type="AlphaFoldDB" id="A0ABD3GJK1"/>
<protein>
    <recommendedName>
        <fullName evidence="1">MULE transposase domain-containing protein</fullName>
    </recommendedName>
</protein>
<dbReference type="PANTHER" id="PTHR31973:SF187">
    <property type="entry name" value="MUTATOR TRANSPOSASE MUDRA PROTEIN"/>
    <property type="match status" value="1"/>
</dbReference>
<dbReference type="Proteomes" id="UP001633002">
    <property type="component" value="Unassembled WGS sequence"/>
</dbReference>
<evidence type="ECO:0000313" key="2">
    <source>
        <dbReference type="EMBL" id="KAL3678781.1"/>
    </source>
</evidence>
<dbReference type="Pfam" id="PF10551">
    <property type="entry name" value="MULE"/>
    <property type="match status" value="1"/>
</dbReference>
<feature type="domain" description="MULE transposase" evidence="1">
    <location>
        <begin position="38"/>
        <end position="135"/>
    </location>
</feature>
<dbReference type="PANTHER" id="PTHR31973">
    <property type="entry name" value="POLYPROTEIN, PUTATIVE-RELATED"/>
    <property type="match status" value="1"/>
</dbReference>
<reference evidence="2 3" key="1">
    <citation type="submission" date="2024-09" db="EMBL/GenBank/DDBJ databases">
        <title>Chromosome-scale assembly of Riccia sorocarpa.</title>
        <authorList>
            <person name="Paukszto L."/>
        </authorList>
    </citation>
    <scope>NUCLEOTIDE SEQUENCE [LARGE SCALE GENOMIC DNA]</scope>
    <source>
        <strain evidence="2">LP-2024</strain>
        <tissue evidence="2">Aerial parts of the thallus</tissue>
    </source>
</reference>
<proteinExistence type="predicted"/>
<organism evidence="2 3">
    <name type="scientific">Riccia sorocarpa</name>
    <dbReference type="NCBI Taxonomy" id="122646"/>
    <lineage>
        <taxon>Eukaryota</taxon>
        <taxon>Viridiplantae</taxon>
        <taxon>Streptophyta</taxon>
        <taxon>Embryophyta</taxon>
        <taxon>Marchantiophyta</taxon>
        <taxon>Marchantiopsida</taxon>
        <taxon>Marchantiidae</taxon>
        <taxon>Marchantiales</taxon>
        <taxon>Ricciaceae</taxon>
        <taxon>Riccia</taxon>
    </lineage>
</organism>
<evidence type="ECO:0000259" key="1">
    <source>
        <dbReference type="Pfam" id="PF10551"/>
    </source>
</evidence>
<evidence type="ECO:0000313" key="3">
    <source>
        <dbReference type="Proteomes" id="UP001633002"/>
    </source>
</evidence>
<dbReference type="EMBL" id="JBJQOH010000007">
    <property type="protein sequence ID" value="KAL3678781.1"/>
    <property type="molecule type" value="Genomic_DNA"/>
</dbReference>
<sequence length="190" mass="21312">MPIQVGSLIGIHLRTLTLSGELSFVLQPRGILRYCEKVVALDACFTKNKKYPTQLFLASVVDGNSQIVPQAYAVAPVENYENWSWFVHNLQISIQGLRSEAVMIVSDRQKGLERAVTELLPCNPHIHCGHHLKMNVAVHVFQNLLHAKSEDRISHEHFLPCSSSCDTNETAQGCEDPQWRINSGGFHSRV</sequence>
<accession>A0ABD3GJK1</accession>
<name>A0ABD3GJK1_9MARC</name>
<comment type="caution">
    <text evidence="2">The sequence shown here is derived from an EMBL/GenBank/DDBJ whole genome shotgun (WGS) entry which is preliminary data.</text>
</comment>